<sequence length="792" mass="89005">MFKNNILTAWRNLVRNRLYSFINISGLALGIGCAILIFCLLRYHLSFDNFHKDEDRIYRVVSKTTYDMIDYSQGIPAPFGKAFGNDYTYAEKIAMRVNRTGVLFSTTGRDIKRFKENAAYVEPEYFDIFNFPMLEGNAKQALIAPDMAIVTNKIAKKLFPNENAIGKQLVLNNKDVYTINGVLKDIPVNSDQQQQIYLSYANFKKHNQWQASDSSWSSISSGVQCFLKLKPGVKAQEVENSFPQLIKKYCKPADANSYFFYLQPLSSIHFDTRYDGKIEPKYLWALAFIGLFLVITACINFINLATAQSLNRGKEVGVRKTMGGSTAQMFSQIMAETAVLVITAILIGMGLAIIVLPLFNQLFHTEIARNEFLKWPVLSFAVVLLIVVTLLSGYYPSIKLAKFNPVEALKGKITQQQGGGISIRRVLIILQFTIVQLMIIASIVIAKQMRFSLNSDLGFNKDNILLIDLPGKSAKALPTLHNQLSQIPGISNISFCSSAPMSDSNDWYGFKFDNRPTEEAFQVNVKRGDDHYLSTFGLKLIAGHNITSSDTVSGYLVNETMLKKLNLSTPQEALQKRLIVNGFSFPIVGVIKDFHNESFHAGIDPICIFSMSKDFYRCAVRIPAKSTKEDLLAIQTLFTKTFPDNVFSYSFLDKDIQEMYESEISLQQLMEAMVGISIVIGCMGLYGLVSFMAVQRRKEIGVRKVLGASVRSVLWLFGREFSRLLIIAFLIAAPCAWLLMSHWLQDFVYRINIDATIFLLSLTITAFIATVAIGYTSLKASLANPIKNIRTE</sequence>
<evidence type="ECO:0000313" key="10">
    <source>
        <dbReference type="Proteomes" id="UP000268007"/>
    </source>
</evidence>
<feature type="transmembrane region" description="Helical" evidence="6">
    <location>
        <begin position="372"/>
        <end position="395"/>
    </location>
</feature>
<feature type="domain" description="ABC3 transporter permease C-terminal" evidence="7">
    <location>
        <begin position="288"/>
        <end position="405"/>
    </location>
</feature>
<protein>
    <submittedName>
        <fullName evidence="9">FtsX-like permease family protein</fullName>
    </submittedName>
</protein>
<feature type="transmembrane region" description="Helical" evidence="6">
    <location>
        <begin position="426"/>
        <end position="446"/>
    </location>
</feature>
<comment type="caution">
    <text evidence="9">The sequence shown here is derived from an EMBL/GenBank/DDBJ whole genome shotgun (WGS) entry which is preliminary data.</text>
</comment>
<dbReference type="PROSITE" id="PS51257">
    <property type="entry name" value="PROKAR_LIPOPROTEIN"/>
    <property type="match status" value="1"/>
</dbReference>
<dbReference type="InterPro" id="IPR003838">
    <property type="entry name" value="ABC3_permease_C"/>
</dbReference>
<evidence type="ECO:0000256" key="4">
    <source>
        <dbReference type="ARBA" id="ARBA00022989"/>
    </source>
</evidence>
<dbReference type="PANTHER" id="PTHR30572:SF18">
    <property type="entry name" value="ABC-TYPE MACROLIDE FAMILY EXPORT SYSTEM PERMEASE COMPONENT 2"/>
    <property type="match status" value="1"/>
</dbReference>
<dbReference type="RefSeq" id="WP_121199429.1">
    <property type="nucleotide sequence ID" value="NZ_RBKU01000001.1"/>
</dbReference>
<dbReference type="PANTHER" id="PTHR30572">
    <property type="entry name" value="MEMBRANE COMPONENT OF TRANSPORTER-RELATED"/>
    <property type="match status" value="1"/>
</dbReference>
<feature type="transmembrane region" description="Helical" evidence="6">
    <location>
        <begin position="724"/>
        <end position="744"/>
    </location>
</feature>
<evidence type="ECO:0000259" key="7">
    <source>
        <dbReference type="Pfam" id="PF02687"/>
    </source>
</evidence>
<organism evidence="9 10">
    <name type="scientific">Mucilaginibacter gracilis</name>
    <dbReference type="NCBI Taxonomy" id="423350"/>
    <lineage>
        <taxon>Bacteria</taxon>
        <taxon>Pseudomonadati</taxon>
        <taxon>Bacteroidota</taxon>
        <taxon>Sphingobacteriia</taxon>
        <taxon>Sphingobacteriales</taxon>
        <taxon>Sphingobacteriaceae</taxon>
        <taxon>Mucilaginibacter</taxon>
    </lineage>
</organism>
<proteinExistence type="predicted"/>
<evidence type="ECO:0000313" key="9">
    <source>
        <dbReference type="EMBL" id="RKR83995.1"/>
    </source>
</evidence>
<dbReference type="Pfam" id="PF02687">
    <property type="entry name" value="FtsX"/>
    <property type="match status" value="2"/>
</dbReference>
<dbReference type="Proteomes" id="UP000268007">
    <property type="component" value="Unassembled WGS sequence"/>
</dbReference>
<feature type="transmembrane region" description="Helical" evidence="6">
    <location>
        <begin position="338"/>
        <end position="360"/>
    </location>
</feature>
<keyword evidence="5 6" id="KW-0472">Membrane</keyword>
<gene>
    <name evidence="9" type="ORF">BDD43_4211</name>
</gene>
<evidence type="ECO:0000256" key="2">
    <source>
        <dbReference type="ARBA" id="ARBA00022475"/>
    </source>
</evidence>
<dbReference type="InterPro" id="IPR050250">
    <property type="entry name" value="Macrolide_Exporter_MacB"/>
</dbReference>
<keyword evidence="2" id="KW-1003">Cell membrane</keyword>
<dbReference type="GO" id="GO:0005886">
    <property type="term" value="C:plasma membrane"/>
    <property type="evidence" value="ECO:0007669"/>
    <property type="project" value="UniProtKB-SubCell"/>
</dbReference>
<evidence type="ECO:0000256" key="3">
    <source>
        <dbReference type="ARBA" id="ARBA00022692"/>
    </source>
</evidence>
<evidence type="ECO:0000259" key="8">
    <source>
        <dbReference type="Pfam" id="PF12704"/>
    </source>
</evidence>
<feature type="transmembrane region" description="Helical" evidence="6">
    <location>
        <begin position="672"/>
        <end position="694"/>
    </location>
</feature>
<comment type="subcellular location">
    <subcellularLocation>
        <location evidence="1">Cell membrane</location>
        <topology evidence="1">Multi-pass membrane protein</topology>
    </subcellularLocation>
</comment>
<feature type="domain" description="MacB-like periplasmic core" evidence="8">
    <location>
        <begin position="20"/>
        <end position="242"/>
    </location>
</feature>
<feature type="transmembrane region" description="Helical" evidence="6">
    <location>
        <begin position="756"/>
        <end position="778"/>
    </location>
</feature>
<feature type="transmembrane region" description="Helical" evidence="6">
    <location>
        <begin position="20"/>
        <end position="41"/>
    </location>
</feature>
<dbReference type="EMBL" id="RBKU01000001">
    <property type="protein sequence ID" value="RKR83995.1"/>
    <property type="molecule type" value="Genomic_DNA"/>
</dbReference>
<evidence type="ECO:0000256" key="1">
    <source>
        <dbReference type="ARBA" id="ARBA00004651"/>
    </source>
</evidence>
<reference evidence="9 10" key="1">
    <citation type="submission" date="2018-10" db="EMBL/GenBank/DDBJ databases">
        <title>Genomic Encyclopedia of Archaeal and Bacterial Type Strains, Phase II (KMG-II): from individual species to whole genera.</title>
        <authorList>
            <person name="Goeker M."/>
        </authorList>
    </citation>
    <scope>NUCLEOTIDE SEQUENCE [LARGE SCALE GENOMIC DNA]</scope>
    <source>
        <strain evidence="9 10">DSM 18602</strain>
    </source>
</reference>
<dbReference type="InterPro" id="IPR025857">
    <property type="entry name" value="MacB_PCD"/>
</dbReference>
<dbReference type="Pfam" id="PF12704">
    <property type="entry name" value="MacB_PCD"/>
    <property type="match status" value="1"/>
</dbReference>
<dbReference type="OrthoDB" id="1451596at2"/>
<keyword evidence="10" id="KW-1185">Reference proteome</keyword>
<evidence type="ECO:0000256" key="6">
    <source>
        <dbReference type="SAM" id="Phobius"/>
    </source>
</evidence>
<accession>A0A495J4U6</accession>
<feature type="domain" description="ABC3 transporter permease C-terminal" evidence="7">
    <location>
        <begin position="673"/>
        <end position="781"/>
    </location>
</feature>
<feature type="transmembrane region" description="Helical" evidence="6">
    <location>
        <begin position="282"/>
        <end position="302"/>
    </location>
</feature>
<dbReference type="AlphaFoldDB" id="A0A495J4U6"/>
<keyword evidence="3 6" id="KW-0812">Transmembrane</keyword>
<evidence type="ECO:0000256" key="5">
    <source>
        <dbReference type="ARBA" id="ARBA00023136"/>
    </source>
</evidence>
<name>A0A495J4U6_9SPHI</name>
<dbReference type="GO" id="GO:0022857">
    <property type="term" value="F:transmembrane transporter activity"/>
    <property type="evidence" value="ECO:0007669"/>
    <property type="project" value="TreeGrafter"/>
</dbReference>
<keyword evidence="4 6" id="KW-1133">Transmembrane helix</keyword>